<keyword evidence="5 7" id="KW-0418">Kinase</keyword>
<comment type="pathway">
    <text evidence="5">Cofactor biosynthesis; coenzyme A biosynthesis; CoA from (R)-pantothenate: step 5/5.</text>
</comment>
<keyword evidence="3 5" id="KW-0067">ATP-binding</keyword>
<keyword evidence="2 5" id="KW-0547">Nucleotide-binding</keyword>
<dbReference type="Pfam" id="PF01121">
    <property type="entry name" value="CoaE"/>
    <property type="match status" value="1"/>
</dbReference>
<dbReference type="CDD" id="cd02022">
    <property type="entry name" value="DPCK"/>
    <property type="match status" value="1"/>
</dbReference>
<dbReference type="RefSeq" id="WP_013444372.1">
    <property type="nucleotide sequence ID" value="NC_014734.1"/>
</dbReference>
<dbReference type="InterPro" id="IPR027417">
    <property type="entry name" value="P-loop_NTPase"/>
</dbReference>
<evidence type="ECO:0000256" key="2">
    <source>
        <dbReference type="ARBA" id="ARBA00022741"/>
    </source>
</evidence>
<dbReference type="AlphaFoldDB" id="E4T2Q9"/>
<dbReference type="GO" id="GO:0005737">
    <property type="term" value="C:cytoplasm"/>
    <property type="evidence" value="ECO:0007669"/>
    <property type="project" value="UniProtKB-SubCell"/>
</dbReference>
<dbReference type="GO" id="GO:0005524">
    <property type="term" value="F:ATP binding"/>
    <property type="evidence" value="ECO:0007669"/>
    <property type="project" value="UniProtKB-UniRule"/>
</dbReference>
<dbReference type="InterPro" id="IPR001977">
    <property type="entry name" value="Depp_CoAkinase"/>
</dbReference>
<comment type="subcellular location">
    <subcellularLocation>
        <location evidence="5">Cytoplasm</location>
    </subcellularLocation>
</comment>
<name>E4T2Q9_PALPW</name>
<evidence type="ECO:0000256" key="4">
    <source>
        <dbReference type="ARBA" id="ARBA00022993"/>
    </source>
</evidence>
<dbReference type="Proteomes" id="UP000008718">
    <property type="component" value="Chromosome"/>
</dbReference>
<dbReference type="EMBL" id="CP002345">
    <property type="protein sequence ID" value="ADQ79003.1"/>
    <property type="molecule type" value="Genomic_DNA"/>
</dbReference>
<dbReference type="NCBIfam" id="TIGR00152">
    <property type="entry name" value="dephospho-CoA kinase"/>
    <property type="match status" value="1"/>
</dbReference>
<dbReference type="STRING" id="694427.Palpr_0851"/>
<proteinExistence type="inferred from homology"/>
<dbReference type="PROSITE" id="PS51219">
    <property type="entry name" value="DPCK"/>
    <property type="match status" value="1"/>
</dbReference>
<dbReference type="OrthoDB" id="9812943at2"/>
<organism evidence="7 8">
    <name type="scientific">Paludibacter propionicigenes (strain DSM 17365 / JCM 13257 / WB4)</name>
    <dbReference type="NCBI Taxonomy" id="694427"/>
    <lineage>
        <taxon>Bacteria</taxon>
        <taxon>Pseudomonadati</taxon>
        <taxon>Bacteroidota</taxon>
        <taxon>Bacteroidia</taxon>
        <taxon>Bacteroidales</taxon>
        <taxon>Paludibacteraceae</taxon>
        <taxon>Paludibacter</taxon>
    </lineage>
</organism>
<evidence type="ECO:0000313" key="8">
    <source>
        <dbReference type="Proteomes" id="UP000008718"/>
    </source>
</evidence>
<dbReference type="GO" id="GO:0015937">
    <property type="term" value="P:coenzyme A biosynthetic process"/>
    <property type="evidence" value="ECO:0007669"/>
    <property type="project" value="UniProtKB-UniRule"/>
</dbReference>
<evidence type="ECO:0000256" key="6">
    <source>
        <dbReference type="NCBIfam" id="TIGR00152"/>
    </source>
</evidence>
<comment type="catalytic activity">
    <reaction evidence="5">
        <text>3'-dephospho-CoA + ATP = ADP + CoA + H(+)</text>
        <dbReference type="Rhea" id="RHEA:18245"/>
        <dbReference type="ChEBI" id="CHEBI:15378"/>
        <dbReference type="ChEBI" id="CHEBI:30616"/>
        <dbReference type="ChEBI" id="CHEBI:57287"/>
        <dbReference type="ChEBI" id="CHEBI:57328"/>
        <dbReference type="ChEBI" id="CHEBI:456216"/>
        <dbReference type="EC" id="2.7.1.24"/>
    </reaction>
</comment>
<evidence type="ECO:0000256" key="1">
    <source>
        <dbReference type="ARBA" id="ARBA00009018"/>
    </source>
</evidence>
<comment type="function">
    <text evidence="5">Catalyzes the phosphorylation of the 3'-hydroxyl group of dephosphocoenzyme A to form coenzyme A.</text>
</comment>
<dbReference type="EC" id="2.7.1.24" evidence="5 6"/>
<dbReference type="HOGENOM" id="CLU_057180_3_1_10"/>
<sequence>MHKPLIVGITGGIGSGKSTLSRMLRAEGYSVYDTDLEARRLQNEHSVMRRKLKDLFGKEIYDDQGLNRPALGKIVFGKPELLAKLSAVVHPFVRDDFENWVTNRYPKKILFIESAILYESNFDKLVDKVILITASEDIRIERVVKRDGISHEHVKARMSHQISEEKKLQMADFIIHSDDNEPLEPKMKKILAQLIEIREKLKEKAATD</sequence>
<dbReference type="GO" id="GO:0004140">
    <property type="term" value="F:dephospho-CoA kinase activity"/>
    <property type="evidence" value="ECO:0007669"/>
    <property type="project" value="UniProtKB-UniRule"/>
</dbReference>
<reference evidence="7 8" key="2">
    <citation type="journal article" date="2011" name="Stand. Genomic Sci.">
        <title>Complete genome sequence of Paludibacter propionicigenes type strain (WB4).</title>
        <authorList>
            <person name="Gronow S."/>
            <person name="Munk C."/>
            <person name="Lapidus A."/>
            <person name="Nolan M."/>
            <person name="Lucas S."/>
            <person name="Hammon N."/>
            <person name="Deshpande S."/>
            <person name="Cheng J.F."/>
            <person name="Tapia R."/>
            <person name="Han C."/>
            <person name="Goodwin L."/>
            <person name="Pitluck S."/>
            <person name="Liolios K."/>
            <person name="Ivanova N."/>
            <person name="Mavromatis K."/>
            <person name="Mikhailova N."/>
            <person name="Pati A."/>
            <person name="Chen A."/>
            <person name="Palaniappan K."/>
            <person name="Land M."/>
            <person name="Hauser L."/>
            <person name="Chang Y.J."/>
            <person name="Jeffries C.D."/>
            <person name="Brambilla E."/>
            <person name="Rohde M."/>
            <person name="Goker M."/>
            <person name="Detter J.C."/>
            <person name="Woyke T."/>
            <person name="Bristow J."/>
            <person name="Eisen J.A."/>
            <person name="Markowitz V."/>
            <person name="Hugenholtz P."/>
            <person name="Kyrpides N.C."/>
            <person name="Klenk H.P."/>
        </authorList>
    </citation>
    <scope>NUCLEOTIDE SEQUENCE [LARGE SCALE GENOMIC DNA]</scope>
    <source>
        <strain evidence="8">DSM 17365 / JCM 13257 / WB4</strain>
    </source>
</reference>
<dbReference type="KEGG" id="ppn:Palpr_0851"/>
<reference key="1">
    <citation type="submission" date="2010-11" db="EMBL/GenBank/DDBJ databases">
        <title>The complete genome of Paludibacter propionicigenes DSM 17365.</title>
        <authorList>
            <consortium name="US DOE Joint Genome Institute (JGI-PGF)"/>
            <person name="Lucas S."/>
            <person name="Copeland A."/>
            <person name="Lapidus A."/>
            <person name="Bruce D."/>
            <person name="Goodwin L."/>
            <person name="Pitluck S."/>
            <person name="Kyrpides N."/>
            <person name="Mavromatis K."/>
            <person name="Ivanova N."/>
            <person name="Munk A.C."/>
            <person name="Brettin T."/>
            <person name="Detter J.C."/>
            <person name="Han C."/>
            <person name="Tapia R."/>
            <person name="Land M."/>
            <person name="Hauser L."/>
            <person name="Markowitz V."/>
            <person name="Cheng J.-F."/>
            <person name="Hugenholtz P."/>
            <person name="Woyke T."/>
            <person name="Wu D."/>
            <person name="Gronow S."/>
            <person name="Wellnitz S."/>
            <person name="Brambilla E."/>
            <person name="Klenk H.-P."/>
            <person name="Eisen J.A."/>
        </authorList>
    </citation>
    <scope>NUCLEOTIDE SEQUENCE</scope>
    <source>
        <strain>WB4</strain>
    </source>
</reference>
<dbReference type="SUPFAM" id="SSF52540">
    <property type="entry name" value="P-loop containing nucleoside triphosphate hydrolases"/>
    <property type="match status" value="1"/>
</dbReference>
<gene>
    <name evidence="5" type="primary">coaE</name>
    <name evidence="7" type="ordered locus">Palpr_0851</name>
</gene>
<dbReference type="eggNOG" id="COG0237">
    <property type="taxonomic scope" value="Bacteria"/>
</dbReference>
<accession>E4T2Q9</accession>
<keyword evidence="5 7" id="KW-0808">Transferase</keyword>
<evidence type="ECO:0000313" key="7">
    <source>
        <dbReference type="EMBL" id="ADQ79003.1"/>
    </source>
</evidence>
<comment type="similarity">
    <text evidence="1 5">Belongs to the CoaE family.</text>
</comment>
<evidence type="ECO:0000256" key="3">
    <source>
        <dbReference type="ARBA" id="ARBA00022840"/>
    </source>
</evidence>
<protein>
    <recommendedName>
        <fullName evidence="5 6">Dephospho-CoA kinase</fullName>
        <ecNumber evidence="5 6">2.7.1.24</ecNumber>
    </recommendedName>
    <alternativeName>
        <fullName evidence="5">Dephosphocoenzyme A kinase</fullName>
    </alternativeName>
</protein>
<dbReference type="HAMAP" id="MF_00376">
    <property type="entry name" value="Dephospho_CoA_kinase"/>
    <property type="match status" value="1"/>
</dbReference>
<dbReference type="Gene3D" id="3.40.50.300">
    <property type="entry name" value="P-loop containing nucleotide triphosphate hydrolases"/>
    <property type="match status" value="1"/>
</dbReference>
<dbReference type="PANTHER" id="PTHR10695">
    <property type="entry name" value="DEPHOSPHO-COA KINASE-RELATED"/>
    <property type="match status" value="1"/>
</dbReference>
<feature type="binding site" evidence="5">
    <location>
        <begin position="14"/>
        <end position="19"/>
    </location>
    <ligand>
        <name>ATP</name>
        <dbReference type="ChEBI" id="CHEBI:30616"/>
    </ligand>
</feature>
<dbReference type="PANTHER" id="PTHR10695:SF46">
    <property type="entry name" value="BIFUNCTIONAL COENZYME A SYNTHASE-RELATED"/>
    <property type="match status" value="1"/>
</dbReference>
<dbReference type="UniPathway" id="UPA00241">
    <property type="reaction ID" value="UER00356"/>
</dbReference>
<keyword evidence="4 5" id="KW-0173">Coenzyme A biosynthesis</keyword>
<keyword evidence="8" id="KW-1185">Reference proteome</keyword>
<keyword evidence="5" id="KW-0963">Cytoplasm</keyword>
<evidence type="ECO:0000256" key="5">
    <source>
        <dbReference type="HAMAP-Rule" id="MF_00376"/>
    </source>
</evidence>